<accession>A0A1G7M835</accession>
<dbReference type="InterPro" id="IPR058306">
    <property type="entry name" value="DUF7993"/>
</dbReference>
<dbReference type="STRING" id="660518.SAMN05216218_107170"/>
<evidence type="ECO:0000313" key="3">
    <source>
        <dbReference type="Proteomes" id="UP000199076"/>
    </source>
</evidence>
<protein>
    <recommendedName>
        <fullName evidence="1">DUF7993 domain-containing protein</fullName>
    </recommendedName>
</protein>
<dbReference type="EMBL" id="FNBK01000007">
    <property type="protein sequence ID" value="SDF57913.1"/>
    <property type="molecule type" value="Genomic_DNA"/>
</dbReference>
<gene>
    <name evidence="2" type="ORF">SAMN05216218_107170</name>
</gene>
<reference evidence="3" key="1">
    <citation type="submission" date="2016-10" db="EMBL/GenBank/DDBJ databases">
        <authorList>
            <person name="Varghese N."/>
            <person name="Submissions S."/>
        </authorList>
    </citation>
    <scope>NUCLEOTIDE SEQUENCE [LARGE SCALE GENOMIC DNA]</scope>
    <source>
        <strain evidence="3">IBRC-M 10760</strain>
    </source>
</reference>
<feature type="domain" description="DUF7993" evidence="1">
    <location>
        <begin position="1"/>
        <end position="122"/>
    </location>
</feature>
<sequence length="126" mass="12958">MVEDTITDGKRIAQLLASEITGRETGPLAAMAVVDADPDVEPTADGAVAYGVDRDGERVADVAVQPERVYLELRTGVDTGAEAAADADLRVRPKAVEPPRTLVFVESGAAVKTAVDVLVAAAGGES</sequence>
<proteinExistence type="predicted"/>
<dbReference type="AlphaFoldDB" id="A0A1G7M835"/>
<evidence type="ECO:0000313" key="2">
    <source>
        <dbReference type="EMBL" id="SDF57913.1"/>
    </source>
</evidence>
<organism evidence="2 3">
    <name type="scientific">Halorientalis regularis</name>
    <dbReference type="NCBI Taxonomy" id="660518"/>
    <lineage>
        <taxon>Archaea</taxon>
        <taxon>Methanobacteriati</taxon>
        <taxon>Methanobacteriota</taxon>
        <taxon>Stenosarchaea group</taxon>
        <taxon>Halobacteria</taxon>
        <taxon>Halobacteriales</taxon>
        <taxon>Haloarculaceae</taxon>
        <taxon>Halorientalis</taxon>
    </lineage>
</organism>
<keyword evidence="3" id="KW-1185">Reference proteome</keyword>
<dbReference type="Pfam" id="PF25956">
    <property type="entry name" value="DUF7993"/>
    <property type="match status" value="1"/>
</dbReference>
<name>A0A1G7M835_9EURY</name>
<evidence type="ECO:0000259" key="1">
    <source>
        <dbReference type="Pfam" id="PF25956"/>
    </source>
</evidence>
<dbReference type="RefSeq" id="WP_092691826.1">
    <property type="nucleotide sequence ID" value="NZ_FNBK01000007.1"/>
</dbReference>
<dbReference type="OrthoDB" id="242585at2157"/>
<dbReference type="Proteomes" id="UP000199076">
    <property type="component" value="Unassembled WGS sequence"/>
</dbReference>